<evidence type="ECO:0000313" key="3">
    <source>
        <dbReference type="EMBL" id="MFN2974975.1"/>
    </source>
</evidence>
<feature type="chain" id="PRO_5046599557" description="Outer membrane protein beta-barrel domain-containing protein" evidence="2">
    <location>
        <begin position="32"/>
        <end position="275"/>
    </location>
</feature>
<evidence type="ECO:0000256" key="2">
    <source>
        <dbReference type="SAM" id="SignalP"/>
    </source>
</evidence>
<accession>A0ABW9KGT7</accession>
<sequence>METTTHMQRFALAFAVAGCMAVPVPSALAQAAPQQLQLASNAPVATAAYSSSDSPVDAPAPAQATASQQYGSGTPGYAAPAESHSYWHTHGFDLAGLATGRLQQNIDEQGPTQVGQSFNAGFLANIREHPVSWAGIELDYGYQKYTEHYRFAANAPTALNRPMEQHEATAGYVFHIKTPWVQPFVVVGGGGIYFRSTRIQPPAGNGLNEVLGDQWRGTYMANVGFDFTSKRAKNFGIRIEEHSLFYKAPDYYMSSLRSNAWIHQAMPAAGFFYRF</sequence>
<feature type="compositionally biased region" description="Low complexity" evidence="1">
    <location>
        <begin position="49"/>
        <end position="69"/>
    </location>
</feature>
<gene>
    <name evidence="3" type="ORF">ACK2TP_04305</name>
</gene>
<dbReference type="Proteomes" id="UP001634747">
    <property type="component" value="Unassembled WGS sequence"/>
</dbReference>
<dbReference type="RefSeq" id="WP_263413484.1">
    <property type="nucleotide sequence ID" value="NZ_BAABBH010000001.1"/>
</dbReference>
<keyword evidence="2" id="KW-0732">Signal</keyword>
<evidence type="ECO:0000313" key="4">
    <source>
        <dbReference type="Proteomes" id="UP001634747"/>
    </source>
</evidence>
<proteinExistence type="predicted"/>
<evidence type="ECO:0000256" key="1">
    <source>
        <dbReference type="SAM" id="MobiDB-lite"/>
    </source>
</evidence>
<organism evidence="3 4">
    <name type="scientific">Terriglobus aquaticus</name>
    <dbReference type="NCBI Taxonomy" id="940139"/>
    <lineage>
        <taxon>Bacteria</taxon>
        <taxon>Pseudomonadati</taxon>
        <taxon>Acidobacteriota</taxon>
        <taxon>Terriglobia</taxon>
        <taxon>Terriglobales</taxon>
        <taxon>Acidobacteriaceae</taxon>
        <taxon>Terriglobus</taxon>
    </lineage>
</organism>
<evidence type="ECO:0008006" key="5">
    <source>
        <dbReference type="Google" id="ProtNLM"/>
    </source>
</evidence>
<keyword evidence="4" id="KW-1185">Reference proteome</keyword>
<protein>
    <recommendedName>
        <fullName evidence="5">Outer membrane protein beta-barrel domain-containing protein</fullName>
    </recommendedName>
</protein>
<reference evidence="3 4" key="1">
    <citation type="submission" date="2024-12" db="EMBL/GenBank/DDBJ databases">
        <authorList>
            <person name="Lee Y."/>
        </authorList>
    </citation>
    <scope>NUCLEOTIDE SEQUENCE [LARGE SCALE GENOMIC DNA]</scope>
    <source>
        <strain evidence="3 4">03SUJ4</strain>
    </source>
</reference>
<dbReference type="EMBL" id="JBJYXY010000001">
    <property type="protein sequence ID" value="MFN2974975.1"/>
    <property type="molecule type" value="Genomic_DNA"/>
</dbReference>
<name>A0ABW9KGT7_9BACT</name>
<feature type="signal peptide" evidence="2">
    <location>
        <begin position="1"/>
        <end position="31"/>
    </location>
</feature>
<comment type="caution">
    <text evidence="3">The sequence shown here is derived from an EMBL/GenBank/DDBJ whole genome shotgun (WGS) entry which is preliminary data.</text>
</comment>
<feature type="region of interest" description="Disordered" evidence="1">
    <location>
        <begin position="49"/>
        <end position="75"/>
    </location>
</feature>